<gene>
    <name evidence="2" type="ORF">Bca52824_076913</name>
</gene>
<dbReference type="Proteomes" id="UP000886595">
    <property type="component" value="Unassembled WGS sequence"/>
</dbReference>
<name>A0A8X7PY13_BRACI</name>
<accession>A0A8X7PY13</accession>
<comment type="caution">
    <text evidence="2">The sequence shown here is derived from an EMBL/GenBank/DDBJ whole genome shotgun (WGS) entry which is preliminary data.</text>
</comment>
<dbReference type="EMBL" id="JAAMPC010000015">
    <property type="protein sequence ID" value="KAG2257619.1"/>
    <property type="molecule type" value="Genomic_DNA"/>
</dbReference>
<organism evidence="2 3">
    <name type="scientific">Brassica carinata</name>
    <name type="common">Ethiopian mustard</name>
    <name type="synonym">Abyssinian cabbage</name>
    <dbReference type="NCBI Taxonomy" id="52824"/>
    <lineage>
        <taxon>Eukaryota</taxon>
        <taxon>Viridiplantae</taxon>
        <taxon>Streptophyta</taxon>
        <taxon>Embryophyta</taxon>
        <taxon>Tracheophyta</taxon>
        <taxon>Spermatophyta</taxon>
        <taxon>Magnoliopsida</taxon>
        <taxon>eudicotyledons</taxon>
        <taxon>Gunneridae</taxon>
        <taxon>Pentapetalae</taxon>
        <taxon>rosids</taxon>
        <taxon>malvids</taxon>
        <taxon>Brassicales</taxon>
        <taxon>Brassicaceae</taxon>
        <taxon>Brassiceae</taxon>
        <taxon>Brassica</taxon>
    </lineage>
</organism>
<reference evidence="2 3" key="1">
    <citation type="submission" date="2020-02" db="EMBL/GenBank/DDBJ databases">
        <authorList>
            <person name="Ma Q."/>
            <person name="Huang Y."/>
            <person name="Song X."/>
            <person name="Pei D."/>
        </authorList>
    </citation>
    <scope>NUCLEOTIDE SEQUENCE [LARGE SCALE GENOMIC DNA]</scope>
    <source>
        <strain evidence="2">Sxm20200214</strain>
        <tissue evidence="2">Leaf</tissue>
    </source>
</reference>
<proteinExistence type="predicted"/>
<dbReference type="OrthoDB" id="1021895at2759"/>
<protein>
    <submittedName>
        <fullName evidence="2">Uncharacterized protein</fullName>
    </submittedName>
</protein>
<feature type="region of interest" description="Disordered" evidence="1">
    <location>
        <begin position="1"/>
        <end position="26"/>
    </location>
</feature>
<evidence type="ECO:0000313" key="2">
    <source>
        <dbReference type="EMBL" id="KAG2257619.1"/>
    </source>
</evidence>
<sequence length="175" mass="19461">MSNSNADEPPENYTTHPPPPPSLSSLPDEIDLSSLHVCFQEEYNDTSFHWLTLCPTEETSSTTTEYEFQLLPNPTPFPSHKYGTSTVAVGLNIFFTKLDVFIFHADAMSEYEGKLVVLYMWGESKVDDTVTKSVRCKLVSVHRAGDRICGTIDWSGVVGTVPSSFCFLHCLAVSE</sequence>
<evidence type="ECO:0000256" key="1">
    <source>
        <dbReference type="SAM" id="MobiDB-lite"/>
    </source>
</evidence>
<evidence type="ECO:0000313" key="3">
    <source>
        <dbReference type="Proteomes" id="UP000886595"/>
    </source>
</evidence>
<keyword evidence="3" id="KW-1185">Reference proteome</keyword>
<dbReference type="AlphaFoldDB" id="A0A8X7PY13"/>